<name>A0ABV9PPG8_9ACTN</name>
<protein>
    <submittedName>
        <fullName evidence="2">Alpha/beta hydrolase</fullName>
    </submittedName>
</protein>
<dbReference type="EMBL" id="JBHSHP010000021">
    <property type="protein sequence ID" value="MFC4754835.1"/>
    <property type="molecule type" value="Genomic_DNA"/>
</dbReference>
<dbReference type="RefSeq" id="WP_344993680.1">
    <property type="nucleotide sequence ID" value="NZ_BAABCD010000022.1"/>
</dbReference>
<organism evidence="2 3">
    <name type="scientific">Dietzia aurantiaca</name>
    <dbReference type="NCBI Taxonomy" id="983873"/>
    <lineage>
        <taxon>Bacteria</taxon>
        <taxon>Bacillati</taxon>
        <taxon>Actinomycetota</taxon>
        <taxon>Actinomycetes</taxon>
        <taxon>Mycobacteriales</taxon>
        <taxon>Dietziaceae</taxon>
        <taxon>Dietzia</taxon>
    </lineage>
</organism>
<comment type="caution">
    <text evidence="2">The sequence shown here is derived from an EMBL/GenBank/DDBJ whole genome shotgun (WGS) entry which is preliminary data.</text>
</comment>
<gene>
    <name evidence="2" type="ORF">ACFO7U_08580</name>
</gene>
<keyword evidence="2" id="KW-0378">Hydrolase</keyword>
<dbReference type="Proteomes" id="UP001595836">
    <property type="component" value="Unassembled WGS sequence"/>
</dbReference>
<evidence type="ECO:0000313" key="2">
    <source>
        <dbReference type="EMBL" id="MFC4754835.1"/>
    </source>
</evidence>
<evidence type="ECO:0000259" key="1">
    <source>
        <dbReference type="Pfam" id="PF06259"/>
    </source>
</evidence>
<sequence>MSPAPQAETLVTAIDHAEARSAAVGRAVSDAAEELDTVARRLGAEPEDGGWFGRAGRRARASVAGAAAESRMIAGACLFLSDVLRVEGARLARAVMSWDDDELARPGSGDHTAVVDADRALVQRLREAADALAGAADPDTRPCLDLSGTTDDDPRAIADLWHSLGPADRERLARDNPELGSMAGLSSAARDALNQTRLRRLLDALDRGGADAGLAAAGPGLAALSDYLDADPRRHLLVLHADGRAVVASENPDAADRVVTLVPGTGSSLESLGRTGERAEAMCEAADEVRSPESRDEETVDVAPVDAGTTACVSVAWQGYDAPDTITEAGRSLASARAHAEDLRTYAVGLDAVEAMDGDDAPHTAVGYSYGSATLGAAASDPRGLAADLMIHVGSPGASVDSIEQQWVDEGGASRRAHDREVAGVASRWDAVPWWSITGVLGERPGSGDFGGFAVDVTEPGSGPRSVVTTHSTYFDRGTVSLEELGRLIADTE</sequence>
<dbReference type="InterPro" id="IPR010427">
    <property type="entry name" value="DUF1023"/>
</dbReference>
<keyword evidence="3" id="KW-1185">Reference proteome</keyword>
<proteinExistence type="predicted"/>
<dbReference type="GO" id="GO:0016787">
    <property type="term" value="F:hydrolase activity"/>
    <property type="evidence" value="ECO:0007669"/>
    <property type="project" value="UniProtKB-KW"/>
</dbReference>
<feature type="domain" description="DUF1023" evidence="1">
    <location>
        <begin position="243"/>
        <end position="405"/>
    </location>
</feature>
<accession>A0ABV9PPG8</accession>
<dbReference type="Pfam" id="PF06259">
    <property type="entry name" value="Abhydrolase_8"/>
    <property type="match status" value="1"/>
</dbReference>
<evidence type="ECO:0000313" key="3">
    <source>
        <dbReference type="Proteomes" id="UP001595836"/>
    </source>
</evidence>
<reference evidence="3" key="1">
    <citation type="journal article" date="2019" name="Int. J. Syst. Evol. Microbiol.">
        <title>The Global Catalogue of Microorganisms (GCM) 10K type strain sequencing project: providing services to taxonomists for standard genome sequencing and annotation.</title>
        <authorList>
            <consortium name="The Broad Institute Genomics Platform"/>
            <consortium name="The Broad Institute Genome Sequencing Center for Infectious Disease"/>
            <person name="Wu L."/>
            <person name="Ma J."/>
        </authorList>
    </citation>
    <scope>NUCLEOTIDE SEQUENCE [LARGE SCALE GENOMIC DNA]</scope>
    <source>
        <strain evidence="3">JCM 11882</strain>
    </source>
</reference>